<dbReference type="RefSeq" id="XP_032809564.1">
    <property type="nucleotide sequence ID" value="XM_032953673.1"/>
</dbReference>
<evidence type="ECO:0000313" key="18">
    <source>
        <dbReference type="RefSeq" id="XP_032809562.1"/>
    </source>
</evidence>
<feature type="domain" description="Homeobox" evidence="15">
    <location>
        <begin position="84"/>
        <end position="128"/>
    </location>
</feature>
<dbReference type="RefSeq" id="XP_032809563.1">
    <property type="nucleotide sequence ID" value="XM_032953672.1"/>
</dbReference>
<keyword evidence="9 12" id="KW-0472">Membrane</keyword>
<evidence type="ECO:0000256" key="12">
    <source>
        <dbReference type="PROSITE-ProRule" id="PRU00205"/>
    </source>
</evidence>
<dbReference type="Gene3D" id="1.10.10.60">
    <property type="entry name" value="Homeodomain-like"/>
    <property type="match status" value="1"/>
</dbReference>
<dbReference type="Proteomes" id="UP001318040">
    <property type="component" value="Chromosome 13"/>
</dbReference>
<evidence type="ECO:0000256" key="8">
    <source>
        <dbReference type="ARBA" id="ARBA00023098"/>
    </source>
</evidence>
<dbReference type="PROSITE" id="PS50922">
    <property type="entry name" value="TLC"/>
    <property type="match status" value="1"/>
</dbReference>
<reference evidence="18 19" key="1">
    <citation type="submission" date="2025-04" db="UniProtKB">
        <authorList>
            <consortium name="RefSeq"/>
        </authorList>
    </citation>
    <scope>IDENTIFICATION</scope>
    <source>
        <tissue evidence="18 19">Sperm</tissue>
    </source>
</reference>
<keyword evidence="4" id="KW-0808">Transferase</keyword>
<evidence type="ECO:0000313" key="20">
    <source>
        <dbReference type="RefSeq" id="XP_032809564.1"/>
    </source>
</evidence>
<evidence type="ECO:0000256" key="6">
    <source>
        <dbReference type="ARBA" id="ARBA00022824"/>
    </source>
</evidence>
<dbReference type="PROSITE" id="PS50071">
    <property type="entry name" value="HOMEOBOX_2"/>
    <property type="match status" value="1"/>
</dbReference>
<comment type="catalytic activity">
    <reaction evidence="10">
        <text>sphinganine + octadecanoyl-CoA = N-(octadecanoyl)-sphinganine + CoA + H(+)</text>
        <dbReference type="Rhea" id="RHEA:36547"/>
        <dbReference type="ChEBI" id="CHEBI:15378"/>
        <dbReference type="ChEBI" id="CHEBI:57287"/>
        <dbReference type="ChEBI" id="CHEBI:57394"/>
        <dbReference type="ChEBI" id="CHEBI:57817"/>
        <dbReference type="ChEBI" id="CHEBI:67033"/>
    </reaction>
    <physiologicalReaction direction="left-to-right" evidence="10">
        <dbReference type="Rhea" id="RHEA:36548"/>
    </physiologicalReaction>
</comment>
<evidence type="ECO:0000256" key="11">
    <source>
        <dbReference type="PROSITE-ProRule" id="PRU00108"/>
    </source>
</evidence>
<feature type="transmembrane region" description="Helical" evidence="14">
    <location>
        <begin position="264"/>
        <end position="285"/>
    </location>
</feature>
<keyword evidence="6" id="KW-0256">Endoplasmic reticulum</keyword>
<dbReference type="PIRSF" id="PIRSF005225">
    <property type="entry name" value="LAG1_LAC1"/>
    <property type="match status" value="1"/>
</dbReference>
<name>A0AAJ7T1I0_PETMA</name>
<dbReference type="FunFam" id="1.10.10.60:FF:000020">
    <property type="entry name" value="Ceramide synthase 5"/>
    <property type="match status" value="1"/>
</dbReference>
<evidence type="ECO:0000256" key="7">
    <source>
        <dbReference type="ARBA" id="ARBA00022989"/>
    </source>
</evidence>
<dbReference type="AlphaFoldDB" id="A0AAJ7T1I0"/>
<dbReference type="GO" id="GO:0005634">
    <property type="term" value="C:nucleus"/>
    <property type="evidence" value="ECO:0007669"/>
    <property type="project" value="UniProtKB-SubCell"/>
</dbReference>
<evidence type="ECO:0000259" key="16">
    <source>
        <dbReference type="PROSITE" id="PS50922"/>
    </source>
</evidence>
<evidence type="ECO:0000256" key="13">
    <source>
        <dbReference type="SAM" id="MobiDB-lite"/>
    </source>
</evidence>
<dbReference type="PANTHER" id="PTHR12560:SF7">
    <property type="entry name" value="CERAMIDE SYNTHASE 2"/>
    <property type="match status" value="1"/>
</dbReference>
<gene>
    <name evidence="18 19 20" type="primary">CERS2</name>
</gene>
<dbReference type="Pfam" id="PF03798">
    <property type="entry name" value="TRAM_LAG1_CLN8"/>
    <property type="match status" value="1"/>
</dbReference>
<evidence type="ECO:0000313" key="17">
    <source>
        <dbReference type="Proteomes" id="UP001318040"/>
    </source>
</evidence>
<evidence type="ECO:0000256" key="10">
    <source>
        <dbReference type="ARBA" id="ARBA00049036"/>
    </source>
</evidence>
<dbReference type="CDD" id="cd00086">
    <property type="entry name" value="homeodomain"/>
    <property type="match status" value="1"/>
</dbReference>
<organism evidence="17 19">
    <name type="scientific">Petromyzon marinus</name>
    <name type="common">Sea lamprey</name>
    <dbReference type="NCBI Taxonomy" id="7757"/>
    <lineage>
        <taxon>Eukaryota</taxon>
        <taxon>Metazoa</taxon>
        <taxon>Chordata</taxon>
        <taxon>Craniata</taxon>
        <taxon>Vertebrata</taxon>
        <taxon>Cyclostomata</taxon>
        <taxon>Hyperoartia</taxon>
        <taxon>Petromyzontiformes</taxon>
        <taxon>Petromyzontidae</taxon>
        <taxon>Petromyzon</taxon>
    </lineage>
</organism>
<dbReference type="KEGG" id="pmrn:116942095"/>
<dbReference type="InterPro" id="IPR001356">
    <property type="entry name" value="HD"/>
</dbReference>
<keyword evidence="8" id="KW-0443">Lipid metabolism</keyword>
<evidence type="ECO:0000259" key="15">
    <source>
        <dbReference type="PROSITE" id="PS50071"/>
    </source>
</evidence>
<evidence type="ECO:0000256" key="9">
    <source>
        <dbReference type="ARBA" id="ARBA00023136"/>
    </source>
</evidence>
<dbReference type="InterPro" id="IPR009057">
    <property type="entry name" value="Homeodomain-like_sf"/>
</dbReference>
<accession>A0AAJ7T1I0</accession>
<dbReference type="GO" id="GO:0046513">
    <property type="term" value="P:ceramide biosynthetic process"/>
    <property type="evidence" value="ECO:0007669"/>
    <property type="project" value="InterPro"/>
</dbReference>
<keyword evidence="11" id="KW-0238">DNA-binding</keyword>
<evidence type="ECO:0000256" key="3">
    <source>
        <dbReference type="ARBA" id="ARBA00004991"/>
    </source>
</evidence>
<dbReference type="InterPro" id="IPR006634">
    <property type="entry name" value="TLC-dom"/>
</dbReference>
<feature type="DNA-binding region" description="Homeobox" evidence="11">
    <location>
        <begin position="86"/>
        <end position="129"/>
    </location>
</feature>
<feature type="transmembrane region" description="Helical" evidence="14">
    <location>
        <begin position="300"/>
        <end position="324"/>
    </location>
</feature>
<dbReference type="SUPFAM" id="SSF46689">
    <property type="entry name" value="Homeodomain-like"/>
    <property type="match status" value="1"/>
</dbReference>
<comment type="pathway">
    <text evidence="2">Lipid metabolism; sphingolipid metabolism.</text>
</comment>
<dbReference type="GO" id="GO:0050291">
    <property type="term" value="F:sphingosine N-acyltransferase activity"/>
    <property type="evidence" value="ECO:0007669"/>
    <property type="project" value="InterPro"/>
</dbReference>
<evidence type="ECO:0000256" key="5">
    <source>
        <dbReference type="ARBA" id="ARBA00022692"/>
    </source>
</evidence>
<dbReference type="PANTHER" id="PTHR12560">
    <property type="entry name" value="LONGEVITY ASSURANCE FACTOR 1 LAG1"/>
    <property type="match status" value="1"/>
</dbReference>
<evidence type="ECO:0000313" key="19">
    <source>
        <dbReference type="RefSeq" id="XP_032809563.1"/>
    </source>
</evidence>
<comment type="subcellular location">
    <subcellularLocation>
        <location evidence="1">Endoplasmic reticulum membrane</location>
        <topology evidence="1">Multi-pass membrane protein</topology>
    </subcellularLocation>
    <subcellularLocation>
        <location evidence="11">Nucleus</location>
    </subcellularLocation>
</comment>
<comment type="pathway">
    <text evidence="3">Sphingolipid metabolism.</text>
</comment>
<keyword evidence="17" id="KW-1185">Reference proteome</keyword>
<dbReference type="RefSeq" id="XP_032809562.1">
    <property type="nucleotide sequence ID" value="XM_032953671.1"/>
</dbReference>
<dbReference type="CTD" id="29956"/>
<protein>
    <submittedName>
        <fullName evidence="18 19">Ceramide synthase 2 isoform X1</fullName>
    </submittedName>
</protein>
<feature type="transmembrane region" description="Helical" evidence="14">
    <location>
        <begin position="140"/>
        <end position="160"/>
    </location>
</feature>
<keyword evidence="11" id="KW-0371">Homeobox</keyword>
<feature type="compositionally biased region" description="Basic and acidic residues" evidence="13">
    <location>
        <begin position="376"/>
        <end position="385"/>
    </location>
</feature>
<keyword evidence="11" id="KW-0539">Nucleus</keyword>
<dbReference type="SMART" id="SM00724">
    <property type="entry name" value="TLC"/>
    <property type="match status" value="1"/>
</dbReference>
<dbReference type="GeneID" id="116942095"/>
<evidence type="ECO:0000256" key="14">
    <source>
        <dbReference type="SAM" id="Phobius"/>
    </source>
</evidence>
<feature type="compositionally biased region" description="Acidic residues" evidence="13">
    <location>
        <begin position="342"/>
        <end position="355"/>
    </location>
</feature>
<dbReference type="GO" id="GO:0005789">
    <property type="term" value="C:endoplasmic reticulum membrane"/>
    <property type="evidence" value="ECO:0007669"/>
    <property type="project" value="UniProtKB-SubCell"/>
</dbReference>
<evidence type="ECO:0000256" key="1">
    <source>
        <dbReference type="ARBA" id="ARBA00004477"/>
    </source>
</evidence>
<sequence>MAQLLLDVFWYQRLWLPPNLTWADLEDSPGTVQPRPSDLWLTLPVALLFIGVRLLFERWVATPLARRMGVVETVRREVPPNAVLEKVYRSRTKRPTQTELERLVKQSDWTQRQVERWFRRRRNQDRAGIMKKFCEASWRFVFYIVAFCMGMAVIVDKPWFWEQRECWVGYPKQALLPSQYWYYTIELGFYLSLLFSVAFDVRRKDFKEQIIHHVATIVLISFSYFANYIRAGTLVMAVHDSSDYFLESAKMFNYARWQRTCDSLFVVFTVVFLVTRLVIFPFWIIHCTAVTSLEFYPAFFGYYFFNAMLMVLQLLHIFWAYLIVRMLYRFIFVGQLDKDERSDVDESDASEEESSTDCAVGSNGALRNGHAGVCGGDKRATAKAQ</sequence>
<dbReference type="InterPro" id="IPR016439">
    <property type="entry name" value="Lag1/Lac1-like"/>
</dbReference>
<proteinExistence type="predicted"/>
<evidence type="ECO:0000256" key="4">
    <source>
        <dbReference type="ARBA" id="ARBA00022679"/>
    </source>
</evidence>
<feature type="region of interest" description="Disordered" evidence="13">
    <location>
        <begin position="342"/>
        <end position="385"/>
    </location>
</feature>
<evidence type="ECO:0000256" key="2">
    <source>
        <dbReference type="ARBA" id="ARBA00004760"/>
    </source>
</evidence>
<feature type="transmembrane region" description="Helical" evidence="14">
    <location>
        <begin position="180"/>
        <end position="199"/>
    </location>
</feature>
<keyword evidence="7 14" id="KW-1133">Transmembrane helix</keyword>
<feature type="domain" description="TLC" evidence="16">
    <location>
        <begin position="131"/>
        <end position="332"/>
    </location>
</feature>
<feature type="transmembrane region" description="Helical" evidence="14">
    <location>
        <begin position="39"/>
        <end position="56"/>
    </location>
</feature>
<dbReference type="GO" id="GO:0003677">
    <property type="term" value="F:DNA binding"/>
    <property type="evidence" value="ECO:0007669"/>
    <property type="project" value="UniProtKB-UniRule"/>
</dbReference>
<keyword evidence="5 12" id="KW-0812">Transmembrane</keyword>